<keyword evidence="1" id="KW-0175">Coiled coil</keyword>
<dbReference type="AlphaFoldDB" id="A0A1C3K9E6"/>
<feature type="compositionally biased region" description="Polar residues" evidence="2">
    <location>
        <begin position="108"/>
        <end position="122"/>
    </location>
</feature>
<sequence length="586" mass="67185">RTADSDTAVDAEDMFGEHHYNDGEELHLTEEEESLTRGNKKKEKKKKISLGHIDKTGREGLYSEEGDIVNNHVGGEDGSRDGSIDGDRRDDTQGSTQDSSHNVDRETTPTPLNNSSQIIGNSPSISKKAEINFKKYSNFPFQSSLLPDEKHPKGGVHSKDDVFTFDKKFKKYSTFHVPVNRREHIRRKEKEGYFKGYKRKRGHHREQVNLNDEEQDKEKINNEHTFVANKKRRYQENNNKGYKNYTPMYQGVLDSSYIRDKHPFNNILDFHVDELTRSTNKKNKEKLGKLKLNIHRNDKKELKKVLTPSMTRHIKRYLLNKKKMINTRKEKEGTQQSKTFKVSPNRHSDNIGIWMHPTGSAEFPHPLPFFPKNLMPHSSSNKGKETSRDSSTTITKPRVSPLISEDILQNLKNISVTSEGDAENEVRGQNKANYNEEKDEVESLKNIYKGVIKVYADITEPNLDMIWQNNLPRQITGSAFVIEGNLILTNAHNIAYSTRILVRKHGHSKKYESKVLHVTHEADIAILTVEDPTFYDDISALKLGSLPSLRDDVITVGYPSGGDKLSLTKGIVSRIEVQYYKHSNYK</sequence>
<evidence type="ECO:0000313" key="4">
    <source>
        <dbReference type="Proteomes" id="UP000219799"/>
    </source>
</evidence>
<dbReference type="Proteomes" id="UP000219799">
    <property type="component" value="Unassembled WGS sequence"/>
</dbReference>
<name>A0A1C3K9E6_PLAMA</name>
<evidence type="ECO:0000256" key="2">
    <source>
        <dbReference type="SAM" id="MobiDB-lite"/>
    </source>
</evidence>
<dbReference type="SUPFAM" id="SSF50494">
    <property type="entry name" value="Trypsin-like serine proteases"/>
    <property type="match status" value="1"/>
</dbReference>
<organism evidence="3 4">
    <name type="scientific">Plasmodium malariae</name>
    <dbReference type="NCBI Taxonomy" id="5858"/>
    <lineage>
        <taxon>Eukaryota</taxon>
        <taxon>Sar</taxon>
        <taxon>Alveolata</taxon>
        <taxon>Apicomplexa</taxon>
        <taxon>Aconoidasida</taxon>
        <taxon>Haemosporida</taxon>
        <taxon>Plasmodiidae</taxon>
        <taxon>Plasmodium</taxon>
        <taxon>Plasmodium (Plasmodium)</taxon>
    </lineage>
</organism>
<feature type="region of interest" description="Disordered" evidence="2">
    <location>
        <begin position="416"/>
        <end position="438"/>
    </location>
</feature>
<accession>A0A1C3K9E6</accession>
<dbReference type="VEuPathDB" id="PlasmoDB:PmUG01_01024200"/>
<dbReference type="EMBL" id="FLRK01000014">
    <property type="protein sequence ID" value="SBT70151.1"/>
    <property type="molecule type" value="Genomic_DNA"/>
</dbReference>
<evidence type="ECO:0000256" key="1">
    <source>
        <dbReference type="SAM" id="Coils"/>
    </source>
</evidence>
<feature type="region of interest" description="Disordered" evidence="2">
    <location>
        <begin position="372"/>
        <end position="399"/>
    </location>
</feature>
<keyword evidence="3" id="KW-0378">Hydrolase</keyword>
<dbReference type="PANTHER" id="PTHR45980">
    <property type="match status" value="1"/>
</dbReference>
<dbReference type="EC" id="3.4.21.-" evidence="3"/>
<feature type="compositionally biased region" description="Basic and acidic residues" evidence="2">
    <location>
        <begin position="15"/>
        <end position="29"/>
    </location>
</feature>
<dbReference type="GO" id="GO:0006508">
    <property type="term" value="P:proteolysis"/>
    <property type="evidence" value="ECO:0007669"/>
    <property type="project" value="UniProtKB-KW"/>
</dbReference>
<reference evidence="3 4" key="1">
    <citation type="submission" date="2016-06" db="EMBL/GenBank/DDBJ databases">
        <authorList>
            <consortium name="Pathogen Informatics"/>
        </authorList>
    </citation>
    <scope>NUCLEOTIDE SEQUENCE [LARGE SCALE GENOMIC DNA]</scope>
</reference>
<protein>
    <submittedName>
        <fullName evidence="3">Serine protease DegP, putative</fullName>
        <ecNumber evidence="3">3.4.21.-</ecNumber>
    </submittedName>
</protein>
<dbReference type="GO" id="GO:0004252">
    <property type="term" value="F:serine-type endopeptidase activity"/>
    <property type="evidence" value="ECO:0007669"/>
    <property type="project" value="TreeGrafter"/>
</dbReference>
<feature type="compositionally biased region" description="Basic and acidic residues" evidence="2">
    <location>
        <begin position="74"/>
        <end position="92"/>
    </location>
</feature>
<evidence type="ECO:0000313" key="3">
    <source>
        <dbReference type="EMBL" id="SBT70151.1"/>
    </source>
</evidence>
<dbReference type="Pfam" id="PF13365">
    <property type="entry name" value="Trypsin_2"/>
    <property type="match status" value="1"/>
</dbReference>
<dbReference type="InterPro" id="IPR009003">
    <property type="entry name" value="Peptidase_S1_PA"/>
</dbReference>
<feature type="compositionally biased region" description="Basic residues" evidence="2">
    <location>
        <begin position="38"/>
        <end position="49"/>
    </location>
</feature>
<feature type="non-terminal residue" evidence="3">
    <location>
        <position position="1"/>
    </location>
</feature>
<proteinExistence type="predicted"/>
<dbReference type="Gene3D" id="2.40.10.120">
    <property type="match status" value="1"/>
</dbReference>
<gene>
    <name evidence="3" type="primary">DegP</name>
    <name evidence="3" type="ORF">PMLGA01_000005700</name>
</gene>
<keyword evidence="3" id="KW-0645">Protease</keyword>
<feature type="region of interest" description="Disordered" evidence="2">
    <location>
        <begin position="1"/>
        <end position="122"/>
    </location>
</feature>
<feature type="coiled-coil region" evidence="1">
    <location>
        <begin position="203"/>
        <end position="230"/>
    </location>
</feature>
<dbReference type="PANTHER" id="PTHR45980:SF9">
    <property type="entry name" value="PROTEASE DO-LIKE 10, MITOCHONDRIAL-RELATED"/>
    <property type="match status" value="1"/>
</dbReference>